<dbReference type="Pfam" id="PF06772">
    <property type="entry name" value="LtrA"/>
    <property type="match status" value="1"/>
</dbReference>
<feature type="transmembrane region" description="Helical" evidence="1">
    <location>
        <begin position="57"/>
        <end position="78"/>
    </location>
</feature>
<keyword evidence="1" id="KW-0812">Transmembrane</keyword>
<evidence type="ECO:0000313" key="2">
    <source>
        <dbReference type="EMBL" id="PSH69659.1"/>
    </source>
</evidence>
<sequence length="226" mass="25589">MSNTILVKFQDQTILILIKDIPFLEKCVRKLGQKRGIFWRNSYSRTRDEANSAKVDFVELFFDLVFVFAITQISHLLLHDLSIKGLAESALMLAAIWWVWVYTMWCNNWLDPATLPGRIMLFVLMLAGLVLSTSIPTAFGERGTVFACAFVFMQVGRSIFMIWNIGDERKRIIRFSRNDMLIKAFCSCSATGAAPGAALHQVKMEMIAVEPVVARAENSCEIIARV</sequence>
<organism evidence="2 3">
    <name type="scientific">Phyllobacterium brassicacearum</name>
    <dbReference type="NCBI Taxonomy" id="314235"/>
    <lineage>
        <taxon>Bacteria</taxon>
        <taxon>Pseudomonadati</taxon>
        <taxon>Pseudomonadota</taxon>
        <taxon>Alphaproteobacteria</taxon>
        <taxon>Hyphomicrobiales</taxon>
        <taxon>Phyllobacteriaceae</taxon>
        <taxon>Phyllobacterium</taxon>
    </lineage>
</organism>
<dbReference type="AlphaFoldDB" id="A0A2P7BT55"/>
<dbReference type="OrthoDB" id="5520804at2"/>
<dbReference type="PANTHER" id="PTHR36840:SF1">
    <property type="entry name" value="BLL5714 PROTEIN"/>
    <property type="match status" value="1"/>
</dbReference>
<dbReference type="InterPro" id="IPR010640">
    <property type="entry name" value="Low_temperature_requirement_A"/>
</dbReference>
<evidence type="ECO:0000256" key="1">
    <source>
        <dbReference type="SAM" id="Phobius"/>
    </source>
</evidence>
<gene>
    <name evidence="2" type="ORF">CU102_07295</name>
</gene>
<proteinExistence type="predicted"/>
<protein>
    <recommendedName>
        <fullName evidence="4">Low temperature requirement protein A</fullName>
    </recommendedName>
</protein>
<keyword evidence="1" id="KW-1133">Transmembrane helix</keyword>
<dbReference type="EMBL" id="PGGO01000004">
    <property type="protein sequence ID" value="PSH69659.1"/>
    <property type="molecule type" value="Genomic_DNA"/>
</dbReference>
<keyword evidence="1" id="KW-0472">Membrane</keyword>
<accession>A0A2P7BT55</accession>
<comment type="caution">
    <text evidence="2">The sequence shown here is derived from an EMBL/GenBank/DDBJ whole genome shotgun (WGS) entry which is preliminary data.</text>
</comment>
<feature type="transmembrane region" description="Helical" evidence="1">
    <location>
        <begin position="90"/>
        <end position="107"/>
    </location>
</feature>
<evidence type="ECO:0000313" key="3">
    <source>
        <dbReference type="Proteomes" id="UP000241444"/>
    </source>
</evidence>
<evidence type="ECO:0008006" key="4">
    <source>
        <dbReference type="Google" id="ProtNLM"/>
    </source>
</evidence>
<keyword evidence="3" id="KW-1185">Reference proteome</keyword>
<feature type="transmembrane region" description="Helical" evidence="1">
    <location>
        <begin position="119"/>
        <end position="138"/>
    </location>
</feature>
<name>A0A2P7BT55_9HYPH</name>
<dbReference type="PANTHER" id="PTHR36840">
    <property type="entry name" value="BLL5714 PROTEIN"/>
    <property type="match status" value="1"/>
</dbReference>
<feature type="transmembrane region" description="Helical" evidence="1">
    <location>
        <begin position="144"/>
        <end position="165"/>
    </location>
</feature>
<dbReference type="Proteomes" id="UP000241444">
    <property type="component" value="Unassembled WGS sequence"/>
</dbReference>
<reference evidence="3" key="1">
    <citation type="submission" date="2017-11" db="EMBL/GenBank/DDBJ databases">
        <authorList>
            <person name="Kuznetsova I."/>
            <person name="Sazanova A."/>
            <person name="Chirak E."/>
            <person name="Safronova V."/>
            <person name="Willems A."/>
        </authorList>
    </citation>
    <scope>NUCLEOTIDE SEQUENCE [LARGE SCALE GENOMIC DNA]</scope>
    <source>
        <strain evidence="3">STM 196</strain>
    </source>
</reference>